<protein>
    <submittedName>
        <fullName evidence="1">Uncharacterized protein</fullName>
    </submittedName>
</protein>
<comment type="caution">
    <text evidence="1">The sequence shown here is derived from an EMBL/GenBank/DDBJ whole genome shotgun (WGS) entry which is preliminary data.</text>
</comment>
<dbReference type="EMBL" id="WJQU01000003">
    <property type="protein sequence ID" value="KAJ6640335.1"/>
    <property type="molecule type" value="Genomic_DNA"/>
</dbReference>
<organism evidence="1 2">
    <name type="scientific">Pseudolycoriella hygida</name>
    <dbReference type="NCBI Taxonomy" id="35572"/>
    <lineage>
        <taxon>Eukaryota</taxon>
        <taxon>Metazoa</taxon>
        <taxon>Ecdysozoa</taxon>
        <taxon>Arthropoda</taxon>
        <taxon>Hexapoda</taxon>
        <taxon>Insecta</taxon>
        <taxon>Pterygota</taxon>
        <taxon>Neoptera</taxon>
        <taxon>Endopterygota</taxon>
        <taxon>Diptera</taxon>
        <taxon>Nematocera</taxon>
        <taxon>Sciaroidea</taxon>
        <taxon>Sciaridae</taxon>
        <taxon>Pseudolycoriella</taxon>
    </lineage>
</organism>
<evidence type="ECO:0000313" key="1">
    <source>
        <dbReference type="EMBL" id="KAJ6640335.1"/>
    </source>
</evidence>
<dbReference type="Proteomes" id="UP001151699">
    <property type="component" value="Chromosome X"/>
</dbReference>
<dbReference type="PANTHER" id="PTHR46880:SF9">
    <property type="entry name" value="ZINC FINGER PROTEIN 862"/>
    <property type="match status" value="1"/>
</dbReference>
<evidence type="ECO:0000313" key="2">
    <source>
        <dbReference type="Proteomes" id="UP001151699"/>
    </source>
</evidence>
<sequence length="907" mass="104016">MSKSKRNATFANSRRQCICAVCDETLIYKNLAKHFHKFHKNPKEKIPKGTKPVETYFFSTHSSNETILDLDEGHLRSEQISEKSMPDNELVFEKVDENEIHKYPDSNEKIILKLNDIQKAIVDYENIREKNDDMIRTVNEKVNLILENVQKLRCSSSSLSSSSRSLTKNGTTKVYIEKDLDSACAAKSIDDIMDRLNNWKLHYPNDTAKANNNPDGLFCIFCSEEISTTITGVIRYDFAFGDNFKRANGLPREFRNLKTKIRAHMDSPFHMERILARLEMEKITQDKKFLDRNEKAGMACARNAYKAIYSNHSYLSYEVEIAKDVANNVNMGELNHSADFCSEMVDCFYTCLSTRFKEQILLPLEGTGRPSPVTIIFDKYTPMHRTLNIIALNTYICGSLQTVFLDCPVVQHHDAKGLAENVSSSITKLYTGDQWMQSYCGTSADKQMILLGYGTHLDGMVSANGSEFFSHIWDAGHLVELASKDATEENGWVSDITAKFYSPKSFSTTRWATYCHTTLTGFLSNYPYYYDHLQRNQNDFDLTDKINTLDFALKCAILVDVYSEIAILSRTLQCPDLHFWHIHRAVTITCDNLLRMSNALKNETLAISELQVLSSPHSEDCLFRWTGDALDEISKFFTYKSKPIRNKQHVPTVTRSSARKLEHQDHSQSERIRRCRQVACEFIDSLHESLQSRFSNNNSEVLQFASKAFDLHEIYCREAGNGEGVNAFMKYADAAIKVNFLGTFAADKLKEQYDAFEIFVRESKEEWYDNCNFSSKRKFEKKLYNKLLHNPSTFPEVNHLLASATVRHANESQCESIGSVVGRHYEHRGTLRAEKITKEAFIAWNGPLPFSQSNTLLRDALCLRFGGGPDKWHFLRVTKRTDLLQAYLFHSKVVDRLNTVSCRINYI</sequence>
<gene>
    <name evidence="1" type="ORF">Bhyg_13085</name>
</gene>
<proteinExistence type="predicted"/>
<dbReference type="PANTHER" id="PTHR46880">
    <property type="entry name" value="RAS-ASSOCIATING DOMAIN-CONTAINING PROTEIN"/>
    <property type="match status" value="1"/>
</dbReference>
<dbReference type="OrthoDB" id="6625098at2759"/>
<keyword evidence="2" id="KW-1185">Reference proteome</keyword>
<accession>A0A9Q0RZZ7</accession>
<name>A0A9Q0RZZ7_9DIPT</name>
<reference evidence="1" key="1">
    <citation type="submission" date="2022-07" db="EMBL/GenBank/DDBJ databases">
        <authorList>
            <person name="Trinca V."/>
            <person name="Uliana J.V.C."/>
            <person name="Torres T.T."/>
            <person name="Ward R.J."/>
            <person name="Monesi N."/>
        </authorList>
    </citation>
    <scope>NUCLEOTIDE SEQUENCE</scope>
    <source>
        <strain evidence="1">HSMRA1968</strain>
        <tissue evidence="1">Whole embryos</tissue>
    </source>
</reference>
<dbReference type="AlphaFoldDB" id="A0A9Q0RZZ7"/>